<dbReference type="RefSeq" id="WP_071059565.1">
    <property type="nucleotide sequence ID" value="NZ_MAXA01000003.1"/>
</dbReference>
<gene>
    <name evidence="6" type="ORF">BBK14_09330</name>
</gene>
<keyword evidence="2 4" id="KW-0238">DNA-binding</keyword>
<dbReference type="PROSITE" id="PS50977">
    <property type="entry name" value="HTH_TETR_2"/>
    <property type="match status" value="1"/>
</dbReference>
<dbReference type="GO" id="GO:0000976">
    <property type="term" value="F:transcription cis-regulatory region binding"/>
    <property type="evidence" value="ECO:0007669"/>
    <property type="project" value="TreeGrafter"/>
</dbReference>
<accession>A0A1S1RGZ3</accession>
<feature type="domain" description="HTH tetR-type" evidence="5">
    <location>
        <begin position="10"/>
        <end position="70"/>
    </location>
</feature>
<name>A0A1S1RGZ3_9ACTN</name>
<evidence type="ECO:0000256" key="1">
    <source>
        <dbReference type="ARBA" id="ARBA00023015"/>
    </source>
</evidence>
<dbReference type="EMBL" id="MAXA01000003">
    <property type="protein sequence ID" value="OHV46088.1"/>
    <property type="molecule type" value="Genomic_DNA"/>
</dbReference>
<dbReference type="Proteomes" id="UP000179769">
    <property type="component" value="Unassembled WGS sequence"/>
</dbReference>
<dbReference type="InterPro" id="IPR009057">
    <property type="entry name" value="Homeodomain-like_sf"/>
</dbReference>
<evidence type="ECO:0000256" key="3">
    <source>
        <dbReference type="ARBA" id="ARBA00023163"/>
    </source>
</evidence>
<dbReference type="OrthoDB" id="5190841at2"/>
<sequence>MTGVERADAARNRAAILAAAADLFDREGAEEVSMNDIAEAAGVGKGTVFRRFGDRTTLVEAVLQPRANALSQRVEHGPAPLGPGGSPTEALSAYLDALLDFVVANRTLIRALEHRGPNAYYSNSSSRYWIAELARRLAAVRPGEDTDYLAHVLFTALRADVVDYLVAARQMPLDRVRAGLHNLAGV</sequence>
<dbReference type="Pfam" id="PF00440">
    <property type="entry name" value="TetR_N"/>
    <property type="match status" value="1"/>
</dbReference>
<feature type="DNA-binding region" description="H-T-H motif" evidence="4">
    <location>
        <begin position="33"/>
        <end position="52"/>
    </location>
</feature>
<dbReference type="GO" id="GO:0003700">
    <property type="term" value="F:DNA-binding transcription factor activity"/>
    <property type="evidence" value="ECO:0007669"/>
    <property type="project" value="TreeGrafter"/>
</dbReference>
<dbReference type="PANTHER" id="PTHR30055">
    <property type="entry name" value="HTH-TYPE TRANSCRIPTIONAL REGULATOR RUTR"/>
    <property type="match status" value="1"/>
</dbReference>
<evidence type="ECO:0000256" key="4">
    <source>
        <dbReference type="PROSITE-ProRule" id="PRU00335"/>
    </source>
</evidence>
<evidence type="ECO:0000256" key="2">
    <source>
        <dbReference type="ARBA" id="ARBA00023125"/>
    </source>
</evidence>
<dbReference type="SUPFAM" id="SSF48498">
    <property type="entry name" value="Tetracyclin repressor-like, C-terminal domain"/>
    <property type="match status" value="1"/>
</dbReference>
<protein>
    <submittedName>
        <fullName evidence="6">TetR family transcriptional regulator</fullName>
    </submittedName>
</protein>
<dbReference type="SUPFAM" id="SSF46689">
    <property type="entry name" value="Homeodomain-like"/>
    <property type="match status" value="1"/>
</dbReference>
<evidence type="ECO:0000259" key="5">
    <source>
        <dbReference type="PROSITE" id="PS50977"/>
    </source>
</evidence>
<evidence type="ECO:0000313" key="6">
    <source>
        <dbReference type="EMBL" id="OHV46088.1"/>
    </source>
</evidence>
<dbReference type="InterPro" id="IPR036271">
    <property type="entry name" value="Tet_transcr_reg_TetR-rel_C_sf"/>
</dbReference>
<dbReference type="AlphaFoldDB" id="A0A1S1RGZ3"/>
<organism evidence="6 7">
    <name type="scientific">Parafrankia soli</name>
    <dbReference type="NCBI Taxonomy" id="2599596"/>
    <lineage>
        <taxon>Bacteria</taxon>
        <taxon>Bacillati</taxon>
        <taxon>Actinomycetota</taxon>
        <taxon>Actinomycetes</taxon>
        <taxon>Frankiales</taxon>
        <taxon>Frankiaceae</taxon>
        <taxon>Parafrankia</taxon>
    </lineage>
</organism>
<dbReference type="InterPro" id="IPR050109">
    <property type="entry name" value="HTH-type_TetR-like_transc_reg"/>
</dbReference>
<dbReference type="InterPro" id="IPR001647">
    <property type="entry name" value="HTH_TetR"/>
</dbReference>
<comment type="caution">
    <text evidence="6">The sequence shown here is derived from an EMBL/GenBank/DDBJ whole genome shotgun (WGS) entry which is preliminary data.</text>
</comment>
<keyword evidence="7" id="KW-1185">Reference proteome</keyword>
<dbReference type="PANTHER" id="PTHR30055:SF234">
    <property type="entry name" value="HTH-TYPE TRANSCRIPTIONAL REGULATOR BETI"/>
    <property type="match status" value="1"/>
</dbReference>
<reference evidence="7" key="1">
    <citation type="submission" date="2016-07" db="EMBL/GenBank/DDBJ databases">
        <title>Frankia sp. NRRL B-16219 Genome sequencing.</title>
        <authorList>
            <person name="Ghodhbane-Gtari F."/>
            <person name="Swanson E."/>
            <person name="Gueddou A."/>
            <person name="Louati M."/>
            <person name="Nouioui I."/>
            <person name="Hezbri K."/>
            <person name="Abebe-Akele F."/>
            <person name="Simpson S."/>
            <person name="Morris K."/>
            <person name="Thomas K."/>
            <person name="Gtari M."/>
            <person name="Tisa L.S."/>
        </authorList>
    </citation>
    <scope>NUCLEOTIDE SEQUENCE [LARGE SCALE GENOMIC DNA]</scope>
    <source>
        <strain evidence="7">NRRL B-16219</strain>
    </source>
</reference>
<keyword evidence="3" id="KW-0804">Transcription</keyword>
<dbReference type="PRINTS" id="PR00455">
    <property type="entry name" value="HTHTETR"/>
</dbReference>
<keyword evidence="1" id="KW-0805">Transcription regulation</keyword>
<proteinExistence type="predicted"/>
<dbReference type="Gene3D" id="1.10.357.10">
    <property type="entry name" value="Tetracycline Repressor, domain 2"/>
    <property type="match status" value="1"/>
</dbReference>
<evidence type="ECO:0000313" key="7">
    <source>
        <dbReference type="Proteomes" id="UP000179769"/>
    </source>
</evidence>